<evidence type="ECO:0008006" key="3">
    <source>
        <dbReference type="Google" id="ProtNLM"/>
    </source>
</evidence>
<accession>A0A5M9JGF4</accession>
<evidence type="ECO:0000313" key="1">
    <source>
        <dbReference type="EMBL" id="KAA8568628.1"/>
    </source>
</evidence>
<dbReference type="InterPro" id="IPR029063">
    <property type="entry name" value="SAM-dependent_MTases_sf"/>
</dbReference>
<reference evidence="1 2" key="1">
    <citation type="submission" date="2019-06" db="EMBL/GenBank/DDBJ databases">
        <title>Genome Sequence of the Brown Rot Fungal Pathogen Monilinia fructicola.</title>
        <authorList>
            <person name="De Miccolis Angelini R.M."/>
            <person name="Landi L."/>
            <person name="Abate D."/>
            <person name="Pollastro S."/>
            <person name="Romanazzi G."/>
            <person name="Faretra F."/>
        </authorList>
    </citation>
    <scope>NUCLEOTIDE SEQUENCE [LARGE SCALE GENOMIC DNA]</scope>
    <source>
        <strain evidence="1 2">Mfrc123</strain>
    </source>
</reference>
<organism evidence="1 2">
    <name type="scientific">Monilinia fructicola</name>
    <name type="common">Brown rot fungus</name>
    <name type="synonym">Ciboria fructicola</name>
    <dbReference type="NCBI Taxonomy" id="38448"/>
    <lineage>
        <taxon>Eukaryota</taxon>
        <taxon>Fungi</taxon>
        <taxon>Dikarya</taxon>
        <taxon>Ascomycota</taxon>
        <taxon>Pezizomycotina</taxon>
        <taxon>Leotiomycetes</taxon>
        <taxon>Helotiales</taxon>
        <taxon>Sclerotiniaceae</taxon>
        <taxon>Monilinia</taxon>
    </lineage>
</organism>
<dbReference type="VEuPathDB" id="FungiDB:MFRU_012g01600"/>
<proteinExistence type="predicted"/>
<dbReference type="SUPFAM" id="SSF53335">
    <property type="entry name" value="S-adenosyl-L-methionine-dependent methyltransferases"/>
    <property type="match status" value="1"/>
</dbReference>
<dbReference type="Proteomes" id="UP000322873">
    <property type="component" value="Unassembled WGS sequence"/>
</dbReference>
<protein>
    <recommendedName>
        <fullName evidence="3">SAM domain-containing protein</fullName>
    </recommendedName>
</protein>
<comment type="caution">
    <text evidence="1">The sequence shown here is derived from an EMBL/GenBank/DDBJ whole genome shotgun (WGS) entry which is preliminary data.</text>
</comment>
<dbReference type="EMBL" id="VICG01000009">
    <property type="protein sequence ID" value="KAA8568628.1"/>
    <property type="molecule type" value="Genomic_DNA"/>
</dbReference>
<keyword evidence="2" id="KW-1185">Reference proteome</keyword>
<dbReference type="AlphaFoldDB" id="A0A5M9JGF4"/>
<gene>
    <name evidence="1" type="ORF">EYC84_007639</name>
</gene>
<evidence type="ECO:0000313" key="2">
    <source>
        <dbReference type="Proteomes" id="UP000322873"/>
    </source>
</evidence>
<name>A0A5M9JGF4_MONFR</name>
<sequence length="134" mass="15407">MRLLVLVLDGNCQPVIGNLLKMLKPRGYLQWDELDCGNMHVKKLHHEVQAPALEKIREMSGANGRHDWTVELPDFLREAGFQDVTIQFFGDEDRLVRAFNEQHLLTMDEFAPSLVKMGKVDAAKKFLELIQQGY</sequence>